<organism evidence="2 3">
    <name type="scientific">Companilactobacillus nuruki</name>
    <dbReference type="NCBI Taxonomy" id="1993540"/>
    <lineage>
        <taxon>Bacteria</taxon>
        <taxon>Bacillati</taxon>
        <taxon>Bacillota</taxon>
        <taxon>Bacilli</taxon>
        <taxon>Lactobacillales</taxon>
        <taxon>Lactobacillaceae</taxon>
        <taxon>Companilactobacillus</taxon>
    </lineage>
</organism>
<evidence type="ECO:0000259" key="1">
    <source>
        <dbReference type="Pfam" id="PF13817"/>
    </source>
</evidence>
<dbReference type="EMBL" id="NIPR01000006">
    <property type="protein sequence ID" value="PMD72540.1"/>
    <property type="molecule type" value="Genomic_DNA"/>
</dbReference>
<dbReference type="InterPro" id="IPR039552">
    <property type="entry name" value="IS66_C"/>
</dbReference>
<dbReference type="AlphaFoldDB" id="A0A2N7AW23"/>
<comment type="caution">
    <text evidence="2">The sequence shown here is derived from an EMBL/GenBank/DDBJ whole genome shotgun (WGS) entry which is preliminary data.</text>
</comment>
<proteinExistence type="predicted"/>
<reference evidence="2 3" key="1">
    <citation type="submission" date="2017-05" db="EMBL/GenBank/DDBJ databases">
        <title>Lactobacillus nurukis nov., sp. nov., isolated from nuruk.</title>
        <authorList>
            <person name="Kim S.-J."/>
        </authorList>
    </citation>
    <scope>NUCLEOTIDE SEQUENCE [LARGE SCALE GENOMIC DNA]</scope>
    <source>
        <strain evidence="2 3">SYF10-1a</strain>
    </source>
</reference>
<feature type="non-terminal residue" evidence="2">
    <location>
        <position position="1"/>
    </location>
</feature>
<dbReference type="RefSeq" id="WP_166667164.1">
    <property type="nucleotide sequence ID" value="NZ_NIPR01000006.1"/>
</dbReference>
<evidence type="ECO:0000313" key="3">
    <source>
        <dbReference type="Proteomes" id="UP000235649"/>
    </source>
</evidence>
<evidence type="ECO:0000313" key="2">
    <source>
        <dbReference type="EMBL" id="PMD72540.1"/>
    </source>
</evidence>
<feature type="domain" description="Transposase IS66 C-terminal" evidence="1">
    <location>
        <begin position="7"/>
        <end position="48"/>
    </location>
</feature>
<name>A0A2N7AW23_9LACO</name>
<protein>
    <recommendedName>
        <fullName evidence="1">Transposase IS66 C-terminal domain-containing protein</fullName>
    </recommendedName>
</protein>
<keyword evidence="3" id="KW-1185">Reference proteome</keyword>
<dbReference type="Proteomes" id="UP000235649">
    <property type="component" value="Unassembled WGS sequence"/>
</dbReference>
<gene>
    <name evidence="2" type="ORF">CBP76_03635</name>
</gene>
<dbReference type="Pfam" id="PF13817">
    <property type="entry name" value="DDE_Tnp_IS66_C"/>
    <property type="match status" value="1"/>
</dbReference>
<accession>A0A2N7AW23</accession>
<sequence length="67" mass="7785">DNGIWMTLIESAKDNRINPAEYLTFLLKNISQLPTFLKPEELEAYLPWNFKSSRLKTTNEDNQKIAA</sequence>